<evidence type="ECO:0000313" key="2">
    <source>
        <dbReference type="EMBL" id="KAF2851606.1"/>
    </source>
</evidence>
<organism evidence="2 3">
    <name type="scientific">Plenodomus tracheiphilus IPT5</name>
    <dbReference type="NCBI Taxonomy" id="1408161"/>
    <lineage>
        <taxon>Eukaryota</taxon>
        <taxon>Fungi</taxon>
        <taxon>Dikarya</taxon>
        <taxon>Ascomycota</taxon>
        <taxon>Pezizomycotina</taxon>
        <taxon>Dothideomycetes</taxon>
        <taxon>Pleosporomycetidae</taxon>
        <taxon>Pleosporales</taxon>
        <taxon>Pleosporineae</taxon>
        <taxon>Leptosphaeriaceae</taxon>
        <taxon>Plenodomus</taxon>
    </lineage>
</organism>
<feature type="coiled-coil region" evidence="1">
    <location>
        <begin position="261"/>
        <end position="467"/>
    </location>
</feature>
<keyword evidence="1" id="KW-0175">Coiled coil</keyword>
<dbReference type="Proteomes" id="UP000799423">
    <property type="component" value="Unassembled WGS sequence"/>
</dbReference>
<evidence type="ECO:0000313" key="3">
    <source>
        <dbReference type="Proteomes" id="UP000799423"/>
    </source>
</evidence>
<gene>
    <name evidence="2" type="ORF">T440DRAFT_54117</name>
</gene>
<accession>A0A6A7B7T4</accession>
<name>A0A6A7B7T4_9PLEO</name>
<dbReference type="EMBL" id="MU006301">
    <property type="protein sequence ID" value="KAF2851606.1"/>
    <property type="molecule type" value="Genomic_DNA"/>
</dbReference>
<evidence type="ECO:0000256" key="1">
    <source>
        <dbReference type="SAM" id="Coils"/>
    </source>
</evidence>
<dbReference type="OrthoDB" id="3945906at2759"/>
<protein>
    <submittedName>
        <fullName evidence="2">Uncharacterized protein</fullName>
    </submittedName>
</protein>
<proteinExistence type="predicted"/>
<keyword evidence="3" id="KW-1185">Reference proteome</keyword>
<sequence length="537" mass="59580">MPPATYAGPGALGLSRYASPGAQKAVLAAMPPDVSSQESTIATKEQIAAANENTTNGIALRNADAQLAVAQGRALKAEVDKHAAKLSRTVSTVVTNTRQLLALIHETLQKEGTTGTENVDSLWAEMDQLVTAAGDAKSAIPVFLEKQRNNMSLYHASMLNETIADTQEELNLQHKKINIQHNLILEHQEAVQAYKEQNAAKLKGVEDLQGQVSRLTLEKGNFRNEIDNYRQLLEKEHIAKAVELKKADTLEEELRTLVASKTLLLAEVDGLRKALQDLQAKMQQTEQQLAEKFTAELKSQAHQIEEKTQKIMDLKSLVDLNKLDATTTQMQAEKLGQENATLKEKYGQQTAEHAQAFSKLSEQTKKMDSLVVDLERQQEENINLKQRVAKFSELKKQAASLSHAKLTLEKQLHELSVELEAAKDAETRAKTELVDLGKKLTALEKSVDNLETENNDLLAEQTNHKKTVQALQISKSENLKLNAIVEELRSNNAEPVIDTSPMSDEEKKLFLEKIRGLETKGASLEKALEEWTKLAKV</sequence>
<reference evidence="2" key="1">
    <citation type="submission" date="2020-01" db="EMBL/GenBank/DDBJ databases">
        <authorList>
            <consortium name="DOE Joint Genome Institute"/>
            <person name="Haridas S."/>
            <person name="Albert R."/>
            <person name="Binder M."/>
            <person name="Bloem J."/>
            <person name="Labutti K."/>
            <person name="Salamov A."/>
            <person name="Andreopoulos B."/>
            <person name="Baker S.E."/>
            <person name="Barry K."/>
            <person name="Bills G."/>
            <person name="Bluhm B.H."/>
            <person name="Cannon C."/>
            <person name="Castanera R."/>
            <person name="Culley D.E."/>
            <person name="Daum C."/>
            <person name="Ezra D."/>
            <person name="Gonzalez J.B."/>
            <person name="Henrissat B."/>
            <person name="Kuo A."/>
            <person name="Liang C."/>
            <person name="Lipzen A."/>
            <person name="Lutzoni F."/>
            <person name="Magnuson J."/>
            <person name="Mondo S."/>
            <person name="Nolan M."/>
            <person name="Ohm R."/>
            <person name="Pangilinan J."/>
            <person name="Park H.-J."/>
            <person name="Ramirez L."/>
            <person name="Alfaro M."/>
            <person name="Sun H."/>
            <person name="Tritt A."/>
            <person name="Yoshinaga Y."/>
            <person name="Zwiers L.-H."/>
            <person name="Turgeon B.G."/>
            <person name="Goodwin S.B."/>
            <person name="Spatafora J.W."/>
            <person name="Crous P.W."/>
            <person name="Grigoriev I.V."/>
        </authorList>
    </citation>
    <scope>NUCLEOTIDE SEQUENCE</scope>
    <source>
        <strain evidence="2">IPT5</strain>
    </source>
</reference>
<dbReference type="AlphaFoldDB" id="A0A6A7B7T4"/>